<evidence type="ECO:0000313" key="45">
    <source>
        <dbReference type="Proteomes" id="UP000843571"/>
    </source>
</evidence>
<reference evidence="17 34" key="6">
    <citation type="submission" date="2019-01" db="EMBL/GenBank/DDBJ databases">
        <title>Genomic analysis of febrile catheter-associated UTI E. coli isolates.</title>
        <authorList>
            <person name="Potter R."/>
            <person name="Zou Z."/>
            <person name="Henderson J."/>
            <person name="Dantas G."/>
        </authorList>
    </citation>
    <scope>NUCLEOTIDE SEQUENCE [LARGE SCALE GENOMIC DNA]</scope>
    <source>
        <strain evidence="17 34">29_CAASB</strain>
    </source>
</reference>
<reference evidence="9" key="11">
    <citation type="submission" date="2019-12" db="EMBL/GenBank/DDBJ databases">
        <authorList>
            <consortium name="NCBI Pathogen Detection Project"/>
        </authorList>
    </citation>
    <scope>NUCLEOTIDE SEQUENCE</scope>
    <source>
        <strain evidence="11">489-16</strain>
        <strain evidence="10">C0382</strain>
        <strain evidence="9">EC00763</strain>
    </source>
</reference>
<dbReference type="AlphaFoldDB" id="A0A066T1L0"/>
<keyword evidence="1" id="KW-0997">Cell inner membrane</keyword>
<dbReference type="PANTHER" id="PTHR35813">
    <property type="entry name" value="INNER MEMBRANE PROTEIN YBAN"/>
    <property type="match status" value="1"/>
</dbReference>
<evidence type="ECO:0000313" key="21">
    <source>
        <dbReference type="EMBL" id="STJ17188.1"/>
    </source>
</evidence>
<dbReference type="EMBL" id="CP107128">
    <property type="protein sequence ID" value="WLM97036.1"/>
    <property type="molecule type" value="Genomic_DNA"/>
</dbReference>
<feature type="transmembrane region" description="Helical" evidence="2">
    <location>
        <begin position="75"/>
        <end position="93"/>
    </location>
</feature>
<dbReference type="EMBL" id="CP055981">
    <property type="protein sequence ID" value="QMS39978.1"/>
    <property type="molecule type" value="Genomic_DNA"/>
</dbReference>
<evidence type="ECO:0000313" key="14">
    <source>
        <dbReference type="EMBL" id="NDR90223.1"/>
    </source>
</evidence>
<reference evidence="24 39" key="4">
    <citation type="submission" date="2018-09" db="EMBL/GenBank/DDBJ databases">
        <title>Persistent metagenomic signatures of early life antibiotic treatment in the infant gut microbiota and resistome.</title>
        <authorList>
            <person name="Gasparrini A.J."/>
        </authorList>
    </citation>
    <scope>NUCLEOTIDE SEQUENCE [LARGE SCALE GENOMIC DNA]</scope>
    <source>
        <strain evidence="24 39">T0181B.E-10</strain>
    </source>
</reference>
<evidence type="ECO:0000313" key="27">
    <source>
        <dbReference type="Proteomes" id="UP000254181"/>
    </source>
</evidence>
<dbReference type="EMBL" id="AAAGZE010000003">
    <property type="protein sequence ID" value="EAC1530993.1"/>
    <property type="molecule type" value="Genomic_DNA"/>
</dbReference>
<dbReference type="Proteomes" id="UP000254181">
    <property type="component" value="Unassembled WGS sequence"/>
</dbReference>
<evidence type="ECO:0000313" key="29">
    <source>
        <dbReference type="Proteomes" id="UP000254716"/>
    </source>
</evidence>
<dbReference type="PANTHER" id="PTHR35813:SF1">
    <property type="entry name" value="INNER MEMBRANE PROTEIN YBAN"/>
    <property type="match status" value="1"/>
</dbReference>
<dbReference type="EMBL" id="VLTB01000047">
    <property type="protein sequence ID" value="NDR90223.1"/>
    <property type="molecule type" value="Genomic_DNA"/>
</dbReference>
<evidence type="ECO:0000313" key="31">
    <source>
        <dbReference type="Proteomes" id="UP000255153"/>
    </source>
</evidence>
<dbReference type="EMBL" id="AASATZ010000004">
    <property type="protein sequence ID" value="EFA4417332.1"/>
    <property type="molecule type" value="Genomic_DNA"/>
</dbReference>
<dbReference type="NCBIfam" id="NF007818">
    <property type="entry name" value="PRK10527.1"/>
    <property type="match status" value="1"/>
</dbReference>
<dbReference type="Proteomes" id="UP000591371">
    <property type="component" value="Unassembled WGS sequence"/>
</dbReference>
<dbReference type="Proteomes" id="UP000514533">
    <property type="component" value="Chromosome"/>
</dbReference>
<evidence type="ECO:0000313" key="26">
    <source>
        <dbReference type="EMBL" id="WLM97036.1"/>
    </source>
</evidence>
<dbReference type="Proteomes" id="UP000288730">
    <property type="component" value="Unassembled WGS sequence"/>
</dbReference>
<evidence type="ECO:0000313" key="28">
    <source>
        <dbReference type="Proteomes" id="UP000254647"/>
    </source>
</evidence>
<dbReference type="EMBL" id="QYOH01000004">
    <property type="protein sequence ID" value="TXU36973.1"/>
    <property type="molecule type" value="Genomic_DNA"/>
</dbReference>
<dbReference type="RefSeq" id="WP_001188900.1">
    <property type="nucleotide sequence ID" value="NZ_AP018784.2"/>
</dbReference>
<evidence type="ECO:0000313" key="17">
    <source>
        <dbReference type="EMBL" id="RXD16635.1"/>
    </source>
</evidence>
<dbReference type="EMBL" id="UGEM01000004">
    <property type="protein sequence ID" value="STP21538.1"/>
    <property type="molecule type" value="Genomic_DNA"/>
</dbReference>
<dbReference type="Proteomes" id="UP000382540">
    <property type="component" value="Unassembled WGS sequence"/>
</dbReference>
<evidence type="ECO:0000313" key="24">
    <source>
        <dbReference type="EMBL" id="TXU36973.1"/>
    </source>
</evidence>
<dbReference type="EMBL" id="SERV01000006">
    <property type="protein sequence ID" value="RYL82711.1"/>
    <property type="molecule type" value="Genomic_DNA"/>
</dbReference>
<evidence type="ECO:0000313" key="16">
    <source>
        <dbReference type="EMBL" id="RIB37921.1"/>
    </source>
</evidence>
<reference evidence="7" key="17">
    <citation type="submission" date="2024-02" db="EMBL/GenBank/DDBJ databases">
        <authorList>
            <consortium name="Clinical and Environmental Microbiology Branch: Whole genome sequencing antimicrobial resistance pathogens in the healthcare setting"/>
        </authorList>
    </citation>
    <scope>NUCLEOTIDE SEQUENCE</scope>
    <source>
        <strain evidence="7">1924188</strain>
        <strain evidence="8">2023QG-00028</strain>
    </source>
</reference>
<dbReference type="Proteomes" id="UP001285616">
    <property type="component" value="Unassembled WGS sequence"/>
</dbReference>
<dbReference type="EMBL" id="DABBJX010000012">
    <property type="protein sequence ID" value="HAH4524903.1"/>
    <property type="molecule type" value="Genomic_DNA"/>
</dbReference>
<evidence type="ECO:0000313" key="19">
    <source>
        <dbReference type="EMBL" id="STC87264.1"/>
    </source>
</evidence>
<reference evidence="32 37" key="5">
    <citation type="submission" date="2018-10" db="EMBL/GenBank/DDBJ databases">
        <authorList>
            <consortium name="NARMS: The National Antimicrobial Resistance Monitoring System"/>
        </authorList>
    </citation>
    <scope>NUCLEOTIDE SEQUENCE [LARGE SCALE GENOMIC DNA]</scope>
    <source>
        <strain evidence="13 32">CVM N17EC0276</strain>
        <strain evidence="3 37">CVM N17EC1330</strain>
    </source>
</reference>
<dbReference type="Proteomes" id="UP000271175">
    <property type="component" value="Unassembled WGS sequence"/>
</dbReference>
<feature type="transmembrane region" description="Helical" evidence="2">
    <location>
        <begin position="5"/>
        <end position="26"/>
    </location>
</feature>
<evidence type="ECO:0000313" key="35">
    <source>
        <dbReference type="Proteomes" id="UP000291778"/>
    </source>
</evidence>
<evidence type="ECO:0000313" key="32">
    <source>
        <dbReference type="Proteomes" id="UP000271175"/>
    </source>
</evidence>
<dbReference type="PIRSF" id="PIRSF016789">
    <property type="entry name" value="DUF454"/>
    <property type="match status" value="1"/>
</dbReference>
<dbReference type="EMBL" id="WSGM01000001">
    <property type="protein sequence ID" value="KAE9735488.1"/>
    <property type="molecule type" value="Genomic_DNA"/>
</dbReference>
<dbReference type="EMBL" id="UGBW01000003">
    <property type="protein sequence ID" value="STH83853.1"/>
    <property type="molecule type" value="Genomic_DNA"/>
</dbReference>
<evidence type="ECO:0000313" key="37">
    <source>
        <dbReference type="Proteomes" id="UP000382540"/>
    </source>
</evidence>
<evidence type="ECO:0000313" key="42">
    <source>
        <dbReference type="Proteomes" id="UP000555763"/>
    </source>
</evidence>
<dbReference type="EMBL" id="AATLZG010000001">
    <property type="protein sequence ID" value="EFM8152634.1"/>
    <property type="molecule type" value="Genomic_DNA"/>
</dbReference>
<dbReference type="EMBL" id="DABCJL010000001">
    <property type="protein sequence ID" value="HAH7767295.1"/>
    <property type="molecule type" value="Genomic_DNA"/>
</dbReference>
<reference evidence="9 45" key="2">
    <citation type="journal article" date="2018" name="Genome Biol.">
        <title>SKESA: strategic k-mer extension for scrupulous assemblies.</title>
        <authorList>
            <person name="Souvorov A."/>
            <person name="Agarwala R."/>
            <person name="Lipman D.J."/>
        </authorList>
    </citation>
    <scope>NUCLEOTIDE SEQUENCE [LARGE SCALE GENOMIC DNA]</scope>
    <source>
        <strain evidence="11">489-16</strain>
        <strain evidence="10">C0382</strain>
        <strain evidence="9">EC00763</strain>
    </source>
</reference>
<dbReference type="Proteomes" id="UP000843571">
    <property type="component" value="Unassembled WGS sequence"/>
</dbReference>
<reference evidence="6 42" key="14">
    <citation type="submission" date="2020-02" db="EMBL/GenBank/DDBJ databases">
        <authorList>
            <consortium name="PulseNet: The National Subtyping Network for Foodborne Disease Surveillance"/>
            <person name="Tarr C.L."/>
            <person name="Trees E."/>
            <person name="Katz L.S."/>
            <person name="Carleton-Romer H.A."/>
            <person name="Stroika S."/>
            <person name="Kucerova Z."/>
            <person name="Roache K.F."/>
            <person name="Sabol A.L."/>
            <person name="Besser J."/>
            <person name="Gerner-Smidt P."/>
        </authorList>
    </citation>
    <scope>NUCLEOTIDE SEQUENCE [LARGE SCALE GENOMIC DNA]</scope>
    <source>
        <strain evidence="6 42">PNUSAE002719</strain>
    </source>
</reference>
<dbReference type="Proteomes" id="UP000255093">
    <property type="component" value="Unassembled WGS sequence"/>
</dbReference>
<evidence type="ECO:0000313" key="41">
    <source>
        <dbReference type="Proteomes" id="UP000514533"/>
    </source>
</evidence>
<dbReference type="Proteomes" id="UP001180189">
    <property type="component" value="Chromosome"/>
</dbReference>
<sequence length="125" mass="14772">MQRIILIIIGWLAVVLGTLGVVLPVLPTTPFILLAAWCFARSSPRFHAWLLYRSWFGSYLRFWQKHHAMPRGAKPRAILLILITFTISLWFVQMPWVRIMLLVILACLLFYMWRIPVIDEKQEKH</sequence>
<evidence type="ECO:0000313" key="11">
    <source>
        <dbReference type="EMBL" id="HAN4353716.1"/>
    </source>
</evidence>
<evidence type="ECO:0000313" key="40">
    <source>
        <dbReference type="Proteomes" id="UP000471490"/>
    </source>
</evidence>
<dbReference type="EMBL" id="UGEE01000003">
    <property type="protein sequence ID" value="STL00446.1"/>
    <property type="molecule type" value="Genomic_DNA"/>
</dbReference>
<dbReference type="Proteomes" id="UP000460654">
    <property type="component" value="Unassembled WGS sequence"/>
</dbReference>
<reference evidence="18 35" key="7">
    <citation type="submission" date="2019-02" db="EMBL/GenBank/DDBJ databases">
        <authorList>
            <person name="Slukin P."/>
            <person name="Fursova N."/>
            <person name="Ermolenko Z."/>
            <person name="Mayskaya N."/>
            <person name="Kislichkina A."/>
            <person name="Mukhina T."/>
            <person name="Sizova A."/>
            <person name="Bogun A."/>
        </authorList>
    </citation>
    <scope>NUCLEOTIDE SEQUENCE [LARGE SCALE GENOMIC DNA]</scope>
    <source>
        <strain evidence="18">SCPM-O-B-8431</strain>
        <strain evidence="35">SCPM-O-B-8431(U15)</strain>
    </source>
</reference>
<dbReference type="EMBL" id="AATCLQ010000010">
    <property type="protein sequence ID" value="EFJ6481655.1"/>
    <property type="molecule type" value="Genomic_DNA"/>
</dbReference>
<evidence type="ECO:0000313" key="15">
    <source>
        <dbReference type="EMBL" id="QMS39978.1"/>
    </source>
</evidence>
<dbReference type="Proteomes" id="UP000471490">
    <property type="component" value="Unassembled WGS sequence"/>
</dbReference>
<dbReference type="Proteomes" id="UP000254716">
    <property type="component" value="Unassembled WGS sequence"/>
</dbReference>
<dbReference type="EMBL" id="ABKSHZ030000005">
    <property type="protein sequence ID" value="EMM9722173.1"/>
    <property type="molecule type" value="Genomic_DNA"/>
</dbReference>
<dbReference type="Proteomes" id="UP000711811">
    <property type="component" value="Unassembled WGS sequence"/>
</dbReference>
<evidence type="ECO:0000313" key="33">
    <source>
        <dbReference type="Proteomes" id="UP000284508"/>
    </source>
</evidence>
<dbReference type="EMBL" id="ROAL01000005">
    <property type="protein sequence ID" value="MIB60078.1"/>
    <property type="molecule type" value="Genomic_DNA"/>
</dbReference>
<dbReference type="EMBL" id="ABONVU020000001">
    <property type="protein sequence ID" value="EMJ5252259.1"/>
    <property type="molecule type" value="Genomic_DNA"/>
</dbReference>
<evidence type="ECO:0000313" key="8">
    <source>
        <dbReference type="EMBL" id="EMM9722173.1"/>
    </source>
</evidence>
<evidence type="ECO:0000313" key="13">
    <source>
        <dbReference type="EMBL" id="MIB60078.1"/>
    </source>
</evidence>
<dbReference type="Proteomes" id="UP000254647">
    <property type="component" value="Unassembled WGS sequence"/>
</dbReference>
<dbReference type="EMBL" id="DABUHV010000009">
    <property type="protein sequence ID" value="HAN4353716.1"/>
    <property type="molecule type" value="Genomic_DNA"/>
</dbReference>
<evidence type="ECO:0000313" key="7">
    <source>
        <dbReference type="EMBL" id="EMJ5252259.1"/>
    </source>
</evidence>
<organism evidence="5 44">
    <name type="scientific">Escherichia coli</name>
    <dbReference type="NCBI Taxonomy" id="562"/>
    <lineage>
        <taxon>Bacteria</taxon>
        <taxon>Pseudomonadati</taxon>
        <taxon>Pseudomonadota</taxon>
        <taxon>Gammaproteobacteria</taxon>
        <taxon>Enterobacterales</taxon>
        <taxon>Enterobacteriaceae</taxon>
        <taxon>Escherichia</taxon>
    </lineage>
</organism>
<evidence type="ECO:0000313" key="39">
    <source>
        <dbReference type="Proteomes" id="UP000460654"/>
    </source>
</evidence>
<keyword evidence="1 2" id="KW-0472">Membrane</keyword>
<protein>
    <recommendedName>
        <fullName evidence="1">Inner membrane protein</fullName>
    </recommendedName>
</protein>
<reference evidence="14 40" key="12">
    <citation type="journal article" date="2020" name="Int. J. Nanomedicine">
        <title>Consequences Of Long-Term Bacteria's Exposure To Silver Nanoformulations With Different PhysicoChemical Properties.</title>
        <authorList>
            <person name="Kedziora A."/>
            <person name="Wernecki M."/>
            <person name="Korzekwa K."/>
            <person name="Speruda M."/>
            <person name="Gerasymchuk Y."/>
            <person name="Lukowiak A."/>
            <person name="Bugla-Ploskonska G."/>
        </authorList>
    </citation>
    <scope>NUCLEOTIDE SEQUENCE [LARGE SCALE GENOMIC DNA]</scope>
    <source>
        <strain evidence="14 40">ATCC 11230</strain>
    </source>
</reference>
<evidence type="ECO:0000313" key="9">
    <source>
        <dbReference type="EMBL" id="HAH4524903.1"/>
    </source>
</evidence>
<reference evidence="5" key="13">
    <citation type="submission" date="2020-02" db="EMBL/GenBank/DDBJ databases">
        <authorList>
            <person name="Ashton P.M."/>
            <person name="Dallman T."/>
            <person name="Nair S."/>
            <person name="De Pinna E."/>
            <person name="Peters T."/>
            <person name="Grant K."/>
        </authorList>
    </citation>
    <scope>NUCLEOTIDE SEQUENCE</scope>
    <source>
        <strain evidence="5">93335</strain>
    </source>
</reference>
<reference evidence="27 28" key="3">
    <citation type="submission" date="2018-06" db="EMBL/GenBank/DDBJ databases">
        <authorList>
            <consortium name="Pathogen Informatics"/>
            <person name="Doyle S."/>
        </authorList>
    </citation>
    <scope>NUCLEOTIDE SEQUENCE [LARGE SCALE GENOMIC DNA]</scope>
    <source>
        <strain evidence="19 28">NCTC10767</strain>
        <strain evidence="22 31">NCTC8603</strain>
        <strain evidence="20 30">NCTC8621</strain>
        <strain evidence="23 27">NCTC9075</strain>
        <strain evidence="21 29">NCTC9081</strain>
    </source>
</reference>
<dbReference type="Proteomes" id="UP000859822">
    <property type="component" value="Unassembled WGS sequence"/>
</dbReference>
<proteinExistence type="predicted"/>
<evidence type="ECO:0000313" key="44">
    <source>
        <dbReference type="Proteomes" id="UP000711811"/>
    </source>
</evidence>
<feature type="transmembrane region" description="Helical" evidence="2">
    <location>
        <begin position="46"/>
        <end position="63"/>
    </location>
</feature>
<evidence type="ECO:0000256" key="2">
    <source>
        <dbReference type="SAM" id="Phobius"/>
    </source>
</evidence>
<dbReference type="Proteomes" id="UP000284508">
    <property type="component" value="Unassembled WGS sequence"/>
</dbReference>
<reference evidence="15 41" key="15">
    <citation type="submission" date="2020-06" db="EMBL/GenBank/DDBJ databases">
        <title>REHAB project genomes.</title>
        <authorList>
            <person name="Shaw L.P."/>
        </authorList>
    </citation>
    <scope>NUCLEOTIDE SEQUENCE [LARGE SCALE GENOMIC DNA]</scope>
    <source>
        <strain evidence="15 41">RHB01-C20</strain>
    </source>
</reference>
<keyword evidence="2" id="KW-0812">Transmembrane</keyword>
<dbReference type="Proteomes" id="UP000291778">
    <property type="component" value="Unassembled WGS sequence"/>
</dbReference>
<name>A0A066T1L0_ECOLX</name>
<keyword evidence="1" id="KW-1003">Cell membrane</keyword>
<evidence type="ECO:0000313" key="43">
    <source>
        <dbReference type="Proteomes" id="UP000591371"/>
    </source>
</evidence>
<evidence type="ECO:0000313" key="12">
    <source>
        <dbReference type="EMBL" id="KAE9735488.1"/>
    </source>
</evidence>
<keyword evidence="2" id="KW-1133">Transmembrane helix</keyword>
<dbReference type="EMBL" id="QXHA01001914">
    <property type="protein sequence ID" value="RIB37921.1"/>
    <property type="molecule type" value="Genomic_DNA"/>
</dbReference>
<evidence type="ECO:0000313" key="4">
    <source>
        <dbReference type="EMBL" id="EFA4417332.1"/>
    </source>
</evidence>
<dbReference type="EMBL" id="UFXW01000004">
    <property type="protein sequence ID" value="STC87264.1"/>
    <property type="molecule type" value="Genomic_DNA"/>
</dbReference>
<reference evidence="16 33" key="1">
    <citation type="journal article" date="2018" name="BMC Microbiol.">
        <title>Genome sequencing of strains of the most prevalent clonal group of O1:K1:H7 Escherichia coli that causes neonatal meningitis in France.</title>
        <authorList>
            <person name="Geslain G."/>
            <person name="Birgy A."/>
            <person name="Adiba S."/>
            <person name="Magnan M."/>
            <person name="Courroux C."/>
            <person name="Levy C."/>
            <person name="Cohen R."/>
            <person name="Bidet P."/>
            <person name="Bonacorsi S."/>
        </authorList>
    </citation>
    <scope>NUCLEOTIDE SEQUENCE [LARGE SCALE GENOMIC DNA]</scope>
    <source>
        <strain evidence="16 33">S308</strain>
    </source>
</reference>
<dbReference type="Proteomes" id="UP000437875">
    <property type="component" value="Unassembled WGS sequence"/>
</dbReference>
<dbReference type="EMBL" id="UGCV01000008">
    <property type="protein sequence ID" value="STJ17188.1"/>
    <property type="molecule type" value="Genomic_DNA"/>
</dbReference>
<dbReference type="EMBL" id="SCJN01000057">
    <property type="protein sequence ID" value="RXD16635.1"/>
    <property type="molecule type" value="Genomic_DNA"/>
</dbReference>
<accession>A0A066T1L0</accession>
<dbReference type="Proteomes" id="UP000255153">
    <property type="component" value="Unassembled WGS sequence"/>
</dbReference>
<evidence type="ECO:0000313" key="10">
    <source>
        <dbReference type="EMBL" id="HAH7767295.1"/>
    </source>
</evidence>
<dbReference type="InterPro" id="IPR007401">
    <property type="entry name" value="DUF454"/>
</dbReference>
<reference evidence="4 43" key="8">
    <citation type="submission" date="2019-03" db="EMBL/GenBank/DDBJ databases">
        <authorList>
            <consortium name="GenomeTrakr network: Whole genome sequencing for foodborne pathogen traceback"/>
        </authorList>
    </citation>
    <scope>NUCLEOTIDE SEQUENCE [LARGE SCALE GENOMIC DNA]</scope>
    <source>
        <strain evidence="4 43">PSU-1190</strain>
    </source>
</reference>
<evidence type="ECO:0000313" key="34">
    <source>
        <dbReference type="Proteomes" id="UP000288730"/>
    </source>
</evidence>
<evidence type="ECO:0000313" key="5">
    <source>
        <dbReference type="EMBL" id="EFJ6481655.1"/>
    </source>
</evidence>
<evidence type="ECO:0000313" key="38">
    <source>
        <dbReference type="Proteomes" id="UP000437875"/>
    </source>
</evidence>
<evidence type="ECO:0000313" key="30">
    <source>
        <dbReference type="Proteomes" id="UP000255093"/>
    </source>
</evidence>
<dbReference type="Proteomes" id="UP000372890">
    <property type="component" value="Unassembled WGS sequence"/>
</dbReference>
<comment type="subcellular location">
    <subcellularLocation>
        <location evidence="1">Cell inner membrane</location>
        <topology evidence="1">Multi-pass membrane protein</topology>
    </subcellularLocation>
</comment>
<evidence type="ECO:0000313" key="22">
    <source>
        <dbReference type="EMBL" id="STL00446.1"/>
    </source>
</evidence>
<reference evidence="26" key="16">
    <citation type="journal article" date="2023" name="Microorganisms">
        <title>Comparative Genomic Analysis of ST131 Subclade C2 of ESBL-Producing E. coli Isolates from Patients with Recurrent and Sporadic Urinary Tract Infections.</title>
        <authorList>
            <person name="Jaen-Luchoro D."/>
            <person name="Kahnamouei A."/>
            <person name="Yazdanshenas S."/>
            <person name="Lindblom A."/>
            <person name="Samuelsson E."/>
            <person name="Ahren C."/>
            <person name="Karami N."/>
        </authorList>
    </citation>
    <scope>NUCLEOTIDE SEQUENCE</scope>
    <source>
        <strain evidence="26">S7</strain>
    </source>
</reference>
<evidence type="ECO:0000313" key="25">
    <source>
        <dbReference type="EMBL" id="VFS02991.1"/>
    </source>
</evidence>
<dbReference type="OMA" id="SPRFHDW"/>
<evidence type="ECO:0000313" key="36">
    <source>
        <dbReference type="Proteomes" id="UP000372890"/>
    </source>
</evidence>
<evidence type="ECO:0000256" key="1">
    <source>
        <dbReference type="PIRNR" id="PIRNR016789"/>
    </source>
</evidence>
<evidence type="ECO:0000313" key="18">
    <source>
        <dbReference type="EMBL" id="RYL82711.1"/>
    </source>
</evidence>
<feature type="transmembrane region" description="Helical" evidence="2">
    <location>
        <begin position="99"/>
        <end position="117"/>
    </location>
</feature>
<reference evidence="12 38" key="10">
    <citation type="submission" date="2019-10" db="EMBL/GenBank/DDBJ databases">
        <title>Antimicrobial-resistant enteric bacteria are widely distributed amongst people, animals and the environment in northern Tanzania.</title>
        <authorList>
            <person name="Subbiah M."/>
            <person name="Call D.R."/>
        </authorList>
    </citation>
    <scope>NUCLEOTIDE SEQUENCE [LARGE SCALE GENOMIC DNA]</scope>
    <source>
        <strain evidence="12 38">TzEc067</strain>
    </source>
</reference>
<evidence type="ECO:0000313" key="6">
    <source>
        <dbReference type="EMBL" id="EFM8152634.1"/>
    </source>
</evidence>
<dbReference type="EMBL" id="CAADIS010000002">
    <property type="protein sequence ID" value="VFS02991.1"/>
    <property type="molecule type" value="Genomic_DNA"/>
</dbReference>
<dbReference type="GO" id="GO:0005886">
    <property type="term" value="C:plasma membrane"/>
    <property type="evidence" value="ECO:0007669"/>
    <property type="project" value="UniProtKB-SubCell"/>
</dbReference>
<dbReference type="Pfam" id="PF04304">
    <property type="entry name" value="DUF454"/>
    <property type="match status" value="1"/>
</dbReference>
<evidence type="ECO:0000313" key="23">
    <source>
        <dbReference type="EMBL" id="STP21538.1"/>
    </source>
</evidence>
<reference evidence="25 36" key="9">
    <citation type="submission" date="2019-03" db="EMBL/GenBank/DDBJ databases">
        <authorList>
            <consortium name="Pathogen Informatics"/>
        </authorList>
    </citation>
    <scope>NUCLEOTIDE SEQUENCE [LARGE SCALE GENOMIC DNA]</scope>
    <source>
        <strain evidence="25 36">NCTC9001</strain>
    </source>
</reference>
<dbReference type="Proteomes" id="UP000555763">
    <property type="component" value="Unassembled WGS sequence"/>
</dbReference>
<evidence type="ECO:0000313" key="20">
    <source>
        <dbReference type="EMBL" id="STH83853.1"/>
    </source>
</evidence>
<evidence type="ECO:0000313" key="3">
    <source>
        <dbReference type="EMBL" id="EAC1530993.1"/>
    </source>
</evidence>
<gene>
    <name evidence="19" type="primary">ybaN</name>
    <name evidence="5" type="ORF">A2J79_002010</name>
    <name evidence="6" type="ORF">A5U30_000196</name>
    <name evidence="16" type="ORF">D3C88_31920</name>
    <name evidence="4" type="ORF">D3G36_05495</name>
    <name evidence="24" type="ORF">D4N09_05655</name>
    <name evidence="13" type="ORF">D9E49_06555</name>
    <name evidence="3" type="ORF">D9J61_03025</name>
    <name evidence="17" type="ORF">EPS76_09530</name>
    <name evidence="18" type="ORF">EWK56_10630</name>
    <name evidence="14" type="ORF">FPI65_02635</name>
    <name evidence="12" type="ORF">GP711_02425</name>
    <name evidence="9" type="ORF">GRC73_12895</name>
    <name evidence="10" type="ORF">HIE29_000643</name>
    <name evidence="15" type="ORF">HVV39_19170</name>
    <name evidence="11" type="ORF">IFC14_002156</name>
    <name evidence="19" type="ORF">NCTC10767_04289</name>
    <name evidence="22" type="ORF">NCTC8603_05114</name>
    <name evidence="20" type="ORF">NCTC8621_03906</name>
    <name evidence="25" type="ORF">NCTC9001_00432</name>
    <name evidence="23" type="ORF">NCTC9075_04995</name>
    <name evidence="21" type="ORF">NCTC9081_02603</name>
    <name evidence="26" type="ORF">OGM49_05890</name>
    <name evidence="8" type="ORF">PWL68_002291</name>
    <name evidence="7" type="ORF">R8O40_000421</name>
</gene>